<dbReference type="InterPro" id="IPR001347">
    <property type="entry name" value="SIS_dom"/>
</dbReference>
<dbReference type="InterPro" id="IPR046348">
    <property type="entry name" value="SIS_dom_sf"/>
</dbReference>
<dbReference type="PANTHER" id="PTHR43443">
    <property type="entry name" value="3-HEXULOSE-6-PHOSPHATE ISOMERASE"/>
    <property type="match status" value="1"/>
</dbReference>
<dbReference type="OrthoDB" id="9797832at2"/>
<accession>A0A5D0CNS0</accession>
<reference evidence="3 4" key="1">
    <citation type="submission" date="2019-08" db="EMBL/GenBank/DDBJ databases">
        <title>Genome sequencing of Paenibacillus faecis DSM 23593(T).</title>
        <authorList>
            <person name="Kook J.-K."/>
            <person name="Park S.-N."/>
            <person name="Lim Y.K."/>
        </authorList>
    </citation>
    <scope>NUCLEOTIDE SEQUENCE [LARGE SCALE GENOMIC DNA]</scope>
    <source>
        <strain evidence="3 4">DSM 23593</strain>
    </source>
</reference>
<sequence length="185" mass="19595">MSTIVYASSIVEELRRAVDKISVNEAEHLVNLILKAEKVFVAGAGRSGLMGRAFAMRLMHLGIQAYVVGETVTPGIGPGDLLIIGSGSGETQSLIGMANKAKHIGATVALVTVHPNSTLGRLSVTVQLPGSAKDSEDRESTASIQPMASLFEQMLIILLDAVVLRLMDQMGKNAGQMFGRHANLE</sequence>
<evidence type="ECO:0000259" key="2">
    <source>
        <dbReference type="PROSITE" id="PS51464"/>
    </source>
</evidence>
<protein>
    <submittedName>
        <fullName evidence="3">6-phospho-3-hexuloisomerase</fullName>
    </submittedName>
</protein>
<name>A0A5D0CNS0_9BACL</name>
<gene>
    <name evidence="3" type="primary">hxlB</name>
    <name evidence="3" type="ORF">FRY98_18680</name>
</gene>
<dbReference type="EMBL" id="VSDO01000004">
    <property type="protein sequence ID" value="TYA11210.1"/>
    <property type="molecule type" value="Genomic_DNA"/>
</dbReference>
<organism evidence="3 4">
    <name type="scientific">Paenibacillus faecis</name>
    <dbReference type="NCBI Taxonomy" id="862114"/>
    <lineage>
        <taxon>Bacteria</taxon>
        <taxon>Bacillati</taxon>
        <taxon>Bacillota</taxon>
        <taxon>Bacilli</taxon>
        <taxon>Bacillales</taxon>
        <taxon>Paenibacillaceae</taxon>
        <taxon>Paenibacillus</taxon>
    </lineage>
</organism>
<evidence type="ECO:0000256" key="1">
    <source>
        <dbReference type="ARBA" id="ARBA00009235"/>
    </source>
</evidence>
<evidence type="ECO:0000313" key="3">
    <source>
        <dbReference type="EMBL" id="TYA11210.1"/>
    </source>
</evidence>
<dbReference type="GO" id="GO:0016853">
    <property type="term" value="F:isomerase activity"/>
    <property type="evidence" value="ECO:0007669"/>
    <property type="project" value="UniProtKB-KW"/>
</dbReference>
<keyword evidence="3" id="KW-0413">Isomerase</keyword>
<proteinExistence type="inferred from homology"/>
<comment type="similarity">
    <text evidence="1">Belongs to the SIS family. PHI subfamily.</text>
</comment>
<dbReference type="Pfam" id="PF01380">
    <property type="entry name" value="SIS"/>
    <property type="match status" value="1"/>
</dbReference>
<dbReference type="GO" id="GO:0097367">
    <property type="term" value="F:carbohydrate derivative binding"/>
    <property type="evidence" value="ECO:0007669"/>
    <property type="project" value="InterPro"/>
</dbReference>
<dbReference type="GO" id="GO:1901135">
    <property type="term" value="P:carbohydrate derivative metabolic process"/>
    <property type="evidence" value="ECO:0007669"/>
    <property type="project" value="InterPro"/>
</dbReference>
<dbReference type="InterPro" id="IPR017552">
    <property type="entry name" value="PHI/rmpB"/>
</dbReference>
<dbReference type="Gene3D" id="3.40.50.10490">
    <property type="entry name" value="Glucose-6-phosphate isomerase like protein, domain 1"/>
    <property type="match status" value="1"/>
</dbReference>
<feature type="domain" description="SIS" evidence="2">
    <location>
        <begin position="29"/>
        <end position="172"/>
    </location>
</feature>
<comment type="caution">
    <text evidence="3">The sequence shown here is derived from an EMBL/GenBank/DDBJ whole genome shotgun (WGS) entry which is preliminary data.</text>
</comment>
<dbReference type="RefSeq" id="WP_148454807.1">
    <property type="nucleotide sequence ID" value="NZ_VSDO01000004.1"/>
</dbReference>
<dbReference type="Proteomes" id="UP000325218">
    <property type="component" value="Unassembled WGS sequence"/>
</dbReference>
<dbReference type="PROSITE" id="PS51464">
    <property type="entry name" value="SIS"/>
    <property type="match status" value="1"/>
</dbReference>
<dbReference type="PANTHER" id="PTHR43443:SF1">
    <property type="entry name" value="3-HEXULOSE-6-PHOSPHATE ISOMERASE"/>
    <property type="match status" value="1"/>
</dbReference>
<keyword evidence="4" id="KW-1185">Reference proteome</keyword>
<evidence type="ECO:0000313" key="4">
    <source>
        <dbReference type="Proteomes" id="UP000325218"/>
    </source>
</evidence>
<dbReference type="AlphaFoldDB" id="A0A5D0CNS0"/>
<dbReference type="NCBIfam" id="TIGR03127">
    <property type="entry name" value="RuMP_HxlB"/>
    <property type="match status" value="1"/>
</dbReference>
<dbReference type="SUPFAM" id="SSF53697">
    <property type="entry name" value="SIS domain"/>
    <property type="match status" value="1"/>
</dbReference>
<dbReference type="CDD" id="cd05005">
    <property type="entry name" value="SIS_PHI"/>
    <property type="match status" value="1"/>
</dbReference>